<reference evidence="4 5" key="1">
    <citation type="journal article" date="2014" name="Appl. Environ. Microbiol.">
        <title>Insights into the Microbial Degradation of Rubber and Gutta-Percha by Analysis of the Complete Genome of Nocardia nova SH22a.</title>
        <authorList>
            <person name="Luo Q."/>
            <person name="Hiessl S."/>
            <person name="Poehlein A."/>
            <person name="Daniel R."/>
            <person name="Steinbuchel A."/>
        </authorList>
    </citation>
    <scope>NUCLEOTIDE SEQUENCE [LARGE SCALE GENOMIC DNA]</scope>
    <source>
        <strain evidence="4">SH22a</strain>
    </source>
</reference>
<dbReference type="PANTHER" id="PTHR30344">
    <property type="entry name" value="6-PHOSPHOGLUCONOLACTONASE-RELATED"/>
    <property type="match status" value="1"/>
</dbReference>
<gene>
    <name evidence="4" type="ORF">NONO_c27770</name>
</gene>
<dbReference type="HOGENOM" id="CLU_045355_0_0_11"/>
<organism evidence="4 5">
    <name type="scientific">Nocardia nova SH22a</name>
    <dbReference type="NCBI Taxonomy" id="1415166"/>
    <lineage>
        <taxon>Bacteria</taxon>
        <taxon>Bacillati</taxon>
        <taxon>Actinomycetota</taxon>
        <taxon>Actinomycetes</taxon>
        <taxon>Mycobacteriales</taxon>
        <taxon>Nocardiaceae</taxon>
        <taxon>Nocardia</taxon>
    </lineage>
</organism>
<keyword evidence="3" id="KW-0732">Signal</keyword>
<dbReference type="AlphaFoldDB" id="W5TEH7"/>
<feature type="region of interest" description="Disordered" evidence="2">
    <location>
        <begin position="356"/>
        <end position="376"/>
    </location>
</feature>
<accession>W5TEH7</accession>
<dbReference type="PATRIC" id="fig|1415166.3.peg.2847"/>
<comment type="cofactor">
    <cofactor evidence="1">
        <name>Cu cation</name>
        <dbReference type="ChEBI" id="CHEBI:23378"/>
    </cofactor>
</comment>
<dbReference type="PROSITE" id="PS51318">
    <property type="entry name" value="TAT"/>
    <property type="match status" value="1"/>
</dbReference>
<dbReference type="InterPro" id="IPR006311">
    <property type="entry name" value="TAT_signal"/>
</dbReference>
<proteinExistence type="predicted"/>
<dbReference type="InterPro" id="IPR011045">
    <property type="entry name" value="N2O_reductase_N"/>
</dbReference>
<dbReference type="STRING" id="1415166.NONO_c27770"/>
<dbReference type="Gene3D" id="2.130.10.10">
    <property type="entry name" value="YVTN repeat-like/Quinoprotein amine dehydrogenase"/>
    <property type="match status" value="2"/>
</dbReference>
<dbReference type="GO" id="GO:0017057">
    <property type="term" value="F:6-phosphogluconolactonase activity"/>
    <property type="evidence" value="ECO:0007669"/>
    <property type="project" value="TreeGrafter"/>
</dbReference>
<evidence type="ECO:0000256" key="3">
    <source>
        <dbReference type="SAM" id="SignalP"/>
    </source>
</evidence>
<dbReference type="GO" id="GO:0005829">
    <property type="term" value="C:cytosol"/>
    <property type="evidence" value="ECO:0007669"/>
    <property type="project" value="TreeGrafter"/>
</dbReference>
<dbReference type="OrthoDB" id="3395603at2"/>
<dbReference type="PANTHER" id="PTHR30344:SF1">
    <property type="entry name" value="6-PHOSPHOGLUCONOLACTONASE"/>
    <property type="match status" value="1"/>
</dbReference>
<dbReference type="InterPro" id="IPR015943">
    <property type="entry name" value="WD40/YVTN_repeat-like_dom_sf"/>
</dbReference>
<dbReference type="KEGG" id="nno:NONO_c27770"/>
<dbReference type="InterPro" id="IPR011659">
    <property type="entry name" value="WD40"/>
</dbReference>
<evidence type="ECO:0000313" key="5">
    <source>
        <dbReference type="Proteomes" id="UP000019150"/>
    </source>
</evidence>
<feature type="signal peptide" evidence="3">
    <location>
        <begin position="1"/>
        <end position="34"/>
    </location>
</feature>
<dbReference type="SUPFAM" id="SSF50974">
    <property type="entry name" value="Nitrous oxide reductase, N-terminal domain"/>
    <property type="match status" value="1"/>
</dbReference>
<name>W5TEH7_9NOCA</name>
<dbReference type="Pfam" id="PF07676">
    <property type="entry name" value="PD40"/>
    <property type="match status" value="1"/>
</dbReference>
<keyword evidence="5" id="KW-1185">Reference proteome</keyword>
<feature type="chain" id="PRO_5004871683" evidence="3">
    <location>
        <begin position="35"/>
        <end position="376"/>
    </location>
</feature>
<evidence type="ECO:0000256" key="2">
    <source>
        <dbReference type="SAM" id="MobiDB-lite"/>
    </source>
</evidence>
<protein>
    <submittedName>
        <fullName evidence="4">Uncharacterized protein</fullName>
    </submittedName>
</protein>
<dbReference type="InterPro" id="IPR050282">
    <property type="entry name" value="Cycloisomerase_2"/>
</dbReference>
<evidence type="ECO:0000313" key="4">
    <source>
        <dbReference type="EMBL" id="AHH17569.1"/>
    </source>
</evidence>
<dbReference type="eggNOG" id="COG2706">
    <property type="taxonomic scope" value="Bacteria"/>
</dbReference>
<evidence type="ECO:0000256" key="1">
    <source>
        <dbReference type="ARBA" id="ARBA00001935"/>
    </source>
</evidence>
<dbReference type="Proteomes" id="UP000019150">
    <property type="component" value="Chromosome"/>
</dbReference>
<sequence length="376" mass="38148">MTKSTTSRALRRTCAAAAAALLCASGWSLSTASADPGAAPHYLMVSGVASGNLGVFRVGADGSLTKVPGSPFPIGVGVLSVVVAPDGRTVFITSTLGTVTGYRIGDDGVPAPIPGARIALDGPGITAGVTPDGSRLFVAIGGAPAHISSFAIAPSGALSASGEPDVAIPGLSGLPSLVIDPDGRFLRINSYADGNMPSFAIGPNGHLTPIGTVATGMMPVNPTYSPDGRFIYISHEGSMELRGYAIGADGALRPTPGSPYPAGLMSHGAKITADNRYLYVPEAVSGDVRGYRIGPDGALTPLPGSPYTLPLGTMGGSVVISPDQRHVYESDVLSTNVTSMIRTFDIQSDGRLTKSPLPEVDSGTVFSDGPVLQMTN</sequence>
<dbReference type="RefSeq" id="WP_025349037.1">
    <property type="nucleotide sequence ID" value="NZ_CP006850.1"/>
</dbReference>
<dbReference type="EMBL" id="CP006850">
    <property type="protein sequence ID" value="AHH17569.1"/>
    <property type="molecule type" value="Genomic_DNA"/>
</dbReference>